<dbReference type="PROSITE" id="PS51996">
    <property type="entry name" value="TR_MART"/>
    <property type="match status" value="1"/>
</dbReference>
<dbReference type="InterPro" id="IPR003540">
    <property type="entry name" value="ADP-ribosyltransferase"/>
</dbReference>
<evidence type="ECO:0000313" key="2">
    <source>
        <dbReference type="EMBL" id="QHU32986.1"/>
    </source>
</evidence>
<feature type="domain" description="ADP ribosyltransferase" evidence="1">
    <location>
        <begin position="225"/>
        <end position="384"/>
    </location>
</feature>
<dbReference type="EMBL" id="MN740556">
    <property type="protein sequence ID" value="QHU32986.1"/>
    <property type="molecule type" value="Genomic_DNA"/>
</dbReference>
<evidence type="ECO:0000259" key="1">
    <source>
        <dbReference type="Pfam" id="PF03496"/>
    </source>
</evidence>
<reference evidence="2" key="1">
    <citation type="journal article" date="2020" name="Nature">
        <title>Giant virus diversity and host interactions through global metagenomics.</title>
        <authorList>
            <person name="Schulz F."/>
            <person name="Roux S."/>
            <person name="Paez-Espino D."/>
            <person name="Jungbluth S."/>
            <person name="Walsh D.A."/>
            <person name="Denef V.J."/>
            <person name="McMahon K.D."/>
            <person name="Konstantinidis K.T."/>
            <person name="Eloe-Fadrosh E.A."/>
            <person name="Kyrpides N.C."/>
            <person name="Woyke T."/>
        </authorList>
    </citation>
    <scope>NUCLEOTIDE SEQUENCE</scope>
    <source>
        <strain evidence="2">GVMAG-S-1014582-52</strain>
    </source>
</reference>
<proteinExistence type="predicted"/>
<protein>
    <recommendedName>
        <fullName evidence="1">ADP ribosyltransferase domain-containing protein</fullName>
    </recommendedName>
</protein>
<dbReference type="Pfam" id="PF03496">
    <property type="entry name" value="ADPrib_exo_Tox"/>
    <property type="match status" value="1"/>
</dbReference>
<dbReference type="GO" id="GO:0005576">
    <property type="term" value="C:extracellular region"/>
    <property type="evidence" value="ECO:0007669"/>
    <property type="project" value="InterPro"/>
</dbReference>
<dbReference type="AlphaFoldDB" id="A0A6C0LQ25"/>
<dbReference type="SUPFAM" id="SSF56399">
    <property type="entry name" value="ADP-ribosylation"/>
    <property type="match status" value="1"/>
</dbReference>
<accession>A0A6C0LQ25</accession>
<sequence length="730" mass="87148">MNAVYYYVNPTNPYKIEYVNFLDELIVMLYEGNANYISETQVSELKLPENYLSKLRRQISQFEERLPLYDITYNHIFLIHKENIYPRIFHDNYRFVDQYFLDDLLNLKNLNDFDKQNIRILQNYDIKILQKTYMKIFYESFVFNSYITNCRRPSFASRMDHINPYYTIDELYYLAYDWNLINSANLKKDEINGLCKYISSFDIPAKTLLDHQIFIYDAKAIGLVKHYSLFGSYFMNRYLREYQCCSDNPIEKENIIKNTALETQIKLMINLVINAPEFQKDHTVYRFIEDDSFLKRIKVGGTYVDPSFISTTRNPFSYQDNYQFGYILLKIKLPANIKGIGLCIEAYSNFPTEEEIILPPTSELRLDSIIEGPSYQKYQHILKKKVEKKYEFTLIGNSFLKNKEVKLTIPNAIESTIPIVNFWDLLNNLELSQISISERLQFFVKNYVDINYQFKSIIGSTEYLFLMESYNSTNVYKKFFTYETTDGILIYSFHPKYGNINLMLELGINIHVNYYFKYSVTDSSHQLDLNKPEWIQWLSLFAYIIGSRSVIIHSNYSLNYKKTDSDEQKQMKTRYTFSQNVYIYLKEKKKLFDSYVGMTPGFYYSELDYINMIPIANYIKSTDKDELYRIYKLSKCDTMGQFYLYIIEFYPKLLSVLEEKMALIFPTRQNPLDNIYYTLDPWIYLYDNKSISFIPLEKEFNVKKGSFKSLIGDKKIPQFKNRLRTYLTRQ</sequence>
<name>A0A6C0LQ25_9ZZZZ</name>
<organism evidence="2">
    <name type="scientific">viral metagenome</name>
    <dbReference type="NCBI Taxonomy" id="1070528"/>
    <lineage>
        <taxon>unclassified sequences</taxon>
        <taxon>metagenomes</taxon>
        <taxon>organismal metagenomes</taxon>
    </lineage>
</organism>
<dbReference type="Gene3D" id="3.90.176.10">
    <property type="entry name" value="Toxin ADP-ribosyltransferase, Chain A, domain 1"/>
    <property type="match status" value="1"/>
</dbReference>